<name>A0A7V2SKX1_9BACT</name>
<protein>
    <submittedName>
        <fullName evidence="1">Threonine synthase</fullName>
    </submittedName>
</protein>
<proteinExistence type="predicted"/>
<comment type="caution">
    <text evidence="1">The sequence shown here is derived from an EMBL/GenBank/DDBJ whole genome shotgun (WGS) entry which is preliminary data.</text>
</comment>
<sequence length="52" mass="5727">LAAASDREALEAVSRQLGVKIPPVISELFSKPIVQTTVVEKEEIMKEMLAFL</sequence>
<dbReference type="AlphaFoldDB" id="A0A7V2SKX1"/>
<organism evidence="1">
    <name type="scientific">Nitratifractor salsuginis</name>
    <dbReference type="NCBI Taxonomy" id="269261"/>
    <lineage>
        <taxon>Bacteria</taxon>
        <taxon>Pseudomonadati</taxon>
        <taxon>Campylobacterota</taxon>
        <taxon>Epsilonproteobacteria</taxon>
        <taxon>Campylobacterales</taxon>
        <taxon>Sulfurovaceae</taxon>
        <taxon>Nitratifractor</taxon>
    </lineage>
</organism>
<gene>
    <name evidence="1" type="ORF">ENJ74_01980</name>
</gene>
<dbReference type="Proteomes" id="UP000885722">
    <property type="component" value="Unassembled WGS sequence"/>
</dbReference>
<accession>A0A7V2SKX1</accession>
<feature type="non-terminal residue" evidence="1">
    <location>
        <position position="1"/>
    </location>
</feature>
<evidence type="ECO:0000313" key="1">
    <source>
        <dbReference type="EMBL" id="HFC03618.1"/>
    </source>
</evidence>
<dbReference type="EMBL" id="DRNO01000132">
    <property type="protein sequence ID" value="HFC03618.1"/>
    <property type="molecule type" value="Genomic_DNA"/>
</dbReference>
<reference evidence="1" key="1">
    <citation type="journal article" date="2020" name="mSystems">
        <title>Genome- and Community-Level Interaction Insights into Carbon Utilization and Element Cycling Functions of Hydrothermarchaeota in Hydrothermal Sediment.</title>
        <authorList>
            <person name="Zhou Z."/>
            <person name="Liu Y."/>
            <person name="Xu W."/>
            <person name="Pan J."/>
            <person name="Luo Z.H."/>
            <person name="Li M."/>
        </authorList>
    </citation>
    <scope>NUCLEOTIDE SEQUENCE [LARGE SCALE GENOMIC DNA]</scope>
    <source>
        <strain evidence="1">HyVt-513</strain>
    </source>
</reference>